<keyword evidence="4" id="KW-1185">Reference proteome</keyword>
<comment type="caution">
    <text evidence="3">The sequence shown here is derived from an EMBL/GenBank/DDBJ whole genome shotgun (WGS) entry which is preliminary data.</text>
</comment>
<accession>A0A5C5Z3M0</accession>
<feature type="region of interest" description="Disordered" evidence="1">
    <location>
        <begin position="187"/>
        <end position="211"/>
    </location>
</feature>
<organism evidence="3 4">
    <name type="scientific">Novipirellula herctigrandis</name>
    <dbReference type="NCBI Taxonomy" id="2527986"/>
    <lineage>
        <taxon>Bacteria</taxon>
        <taxon>Pseudomonadati</taxon>
        <taxon>Planctomycetota</taxon>
        <taxon>Planctomycetia</taxon>
        <taxon>Pirellulales</taxon>
        <taxon>Pirellulaceae</taxon>
        <taxon>Novipirellula</taxon>
    </lineage>
</organism>
<evidence type="ECO:0000259" key="2">
    <source>
        <dbReference type="Pfam" id="PF25292"/>
    </source>
</evidence>
<feature type="domain" description="Lambda-carrageenase beta-propeller" evidence="2">
    <location>
        <begin position="58"/>
        <end position="112"/>
    </location>
</feature>
<name>A0A5C5Z3M0_9BACT</name>
<evidence type="ECO:0000256" key="1">
    <source>
        <dbReference type="SAM" id="MobiDB-lite"/>
    </source>
</evidence>
<reference evidence="3 4" key="1">
    <citation type="submission" date="2019-02" db="EMBL/GenBank/DDBJ databases">
        <title>Deep-cultivation of Planctomycetes and their phenomic and genomic characterization uncovers novel biology.</title>
        <authorList>
            <person name="Wiegand S."/>
            <person name="Jogler M."/>
            <person name="Boedeker C."/>
            <person name="Pinto D."/>
            <person name="Vollmers J."/>
            <person name="Rivas-Marin E."/>
            <person name="Kohn T."/>
            <person name="Peeters S.H."/>
            <person name="Heuer A."/>
            <person name="Rast P."/>
            <person name="Oberbeckmann S."/>
            <person name="Bunk B."/>
            <person name="Jeske O."/>
            <person name="Meyerdierks A."/>
            <person name="Storesund J.E."/>
            <person name="Kallscheuer N."/>
            <person name="Luecker S."/>
            <person name="Lage O.M."/>
            <person name="Pohl T."/>
            <person name="Merkel B.J."/>
            <person name="Hornburger P."/>
            <person name="Mueller R.-W."/>
            <person name="Bruemmer F."/>
            <person name="Labrenz M."/>
            <person name="Spormann A.M."/>
            <person name="Op Den Camp H."/>
            <person name="Overmann J."/>
            <person name="Amann R."/>
            <person name="Jetten M.S.M."/>
            <person name="Mascher T."/>
            <person name="Medema M.H."/>
            <person name="Devos D.P."/>
            <person name="Kaster A.-K."/>
            <person name="Ovreas L."/>
            <person name="Rohde M."/>
            <person name="Galperin M.Y."/>
            <person name="Jogler C."/>
        </authorList>
    </citation>
    <scope>NUCLEOTIDE SEQUENCE [LARGE SCALE GENOMIC DNA]</scope>
    <source>
        <strain evidence="3 4">CA13</strain>
    </source>
</reference>
<dbReference type="InterPro" id="IPR028994">
    <property type="entry name" value="Integrin_alpha_N"/>
</dbReference>
<evidence type="ECO:0000313" key="4">
    <source>
        <dbReference type="Proteomes" id="UP000315010"/>
    </source>
</evidence>
<keyword evidence="3" id="KW-0378">Hydrolase</keyword>
<dbReference type="AlphaFoldDB" id="A0A5C5Z3M0"/>
<sequence length="242" mass="26922">MALCATNSVNKWMAVPAICVLFMIGYSAAAESAIRSYDTGHTIIHVRTGILSGQSVIGGANYEDAISAMDFDGKTLWDKPNPLTGYMVRDLWCGDVNNDGDNEILAALSDGKPRWVNMRPRSPLNKTPLSTSWRLFIRDIAVSEWDRQARTVSGVVTIIQDGNPIGEFNRMLGCAVDRNRVVVLPRRNNPKPSRCRRGERPNRSVSRQSIHTTNGNCHGDFDSFFLCRQHRSIQTAIARSLT</sequence>
<gene>
    <name evidence="3" type="primary">cglA_3</name>
    <name evidence="3" type="ORF">CA13_30100</name>
</gene>
<dbReference type="EMBL" id="SJPJ01000001">
    <property type="protein sequence ID" value="TWT81557.1"/>
    <property type="molecule type" value="Genomic_DNA"/>
</dbReference>
<dbReference type="GO" id="GO:0033957">
    <property type="term" value="F:lambda-carrageenase activity"/>
    <property type="evidence" value="ECO:0007669"/>
    <property type="project" value="UniProtKB-EC"/>
</dbReference>
<protein>
    <submittedName>
        <fullName evidence="3">Lambda-carrageenase</fullName>
        <ecNumber evidence="3">3.2.1.162</ecNumber>
    </submittedName>
</protein>
<dbReference type="Proteomes" id="UP000315010">
    <property type="component" value="Unassembled WGS sequence"/>
</dbReference>
<dbReference type="EC" id="3.2.1.162" evidence="3"/>
<dbReference type="InterPro" id="IPR057420">
    <property type="entry name" value="Beta-prop_CGLA"/>
</dbReference>
<dbReference type="SUPFAM" id="SSF69318">
    <property type="entry name" value="Integrin alpha N-terminal domain"/>
    <property type="match status" value="1"/>
</dbReference>
<dbReference type="Pfam" id="PF25292">
    <property type="entry name" value="Beta-prop_CGLA"/>
    <property type="match status" value="1"/>
</dbReference>
<dbReference type="RefSeq" id="WP_419194320.1">
    <property type="nucleotide sequence ID" value="NZ_SJPJ01000001.1"/>
</dbReference>
<keyword evidence="3" id="KW-0326">Glycosidase</keyword>
<evidence type="ECO:0000313" key="3">
    <source>
        <dbReference type="EMBL" id="TWT81557.1"/>
    </source>
</evidence>
<proteinExistence type="predicted"/>